<dbReference type="InterPro" id="IPR050336">
    <property type="entry name" value="Chromosome_partition/occlusion"/>
</dbReference>
<feature type="domain" description="ParB-like N-terminal" evidence="2">
    <location>
        <begin position="20"/>
        <end position="132"/>
    </location>
</feature>
<feature type="compositionally biased region" description="Basic and acidic residues" evidence="1">
    <location>
        <begin position="505"/>
        <end position="517"/>
    </location>
</feature>
<comment type="caution">
    <text evidence="3">The sequence shown here is derived from an EMBL/GenBank/DDBJ whole genome shotgun (WGS) entry which is preliminary data.</text>
</comment>
<evidence type="ECO:0000313" key="4">
    <source>
        <dbReference type="Proteomes" id="UP000655443"/>
    </source>
</evidence>
<keyword evidence="4" id="KW-1185">Reference proteome</keyword>
<dbReference type="InterPro" id="IPR003115">
    <property type="entry name" value="ParB_N"/>
</dbReference>
<dbReference type="GO" id="GO:0005694">
    <property type="term" value="C:chromosome"/>
    <property type="evidence" value="ECO:0007669"/>
    <property type="project" value="TreeGrafter"/>
</dbReference>
<evidence type="ECO:0000256" key="1">
    <source>
        <dbReference type="SAM" id="MobiDB-lite"/>
    </source>
</evidence>
<name>A0A918YN65_9ACTN</name>
<dbReference type="Proteomes" id="UP000655443">
    <property type="component" value="Unassembled WGS sequence"/>
</dbReference>
<feature type="region of interest" description="Disordered" evidence="1">
    <location>
        <begin position="497"/>
        <end position="537"/>
    </location>
</feature>
<protein>
    <recommendedName>
        <fullName evidence="2">ParB-like N-terminal domain-containing protein</fullName>
    </recommendedName>
</protein>
<reference evidence="3" key="1">
    <citation type="journal article" date="2014" name="Int. J. Syst. Evol. Microbiol.">
        <title>Complete genome sequence of Corynebacterium casei LMG S-19264T (=DSM 44701T), isolated from a smear-ripened cheese.</title>
        <authorList>
            <consortium name="US DOE Joint Genome Institute (JGI-PGF)"/>
            <person name="Walter F."/>
            <person name="Albersmeier A."/>
            <person name="Kalinowski J."/>
            <person name="Ruckert C."/>
        </authorList>
    </citation>
    <scope>NUCLEOTIDE SEQUENCE</scope>
    <source>
        <strain evidence="3">JCM 4714</strain>
    </source>
</reference>
<proteinExistence type="predicted"/>
<dbReference type="PANTHER" id="PTHR33375">
    <property type="entry name" value="CHROMOSOME-PARTITIONING PROTEIN PARB-RELATED"/>
    <property type="match status" value="1"/>
</dbReference>
<evidence type="ECO:0000313" key="3">
    <source>
        <dbReference type="EMBL" id="GHE09225.1"/>
    </source>
</evidence>
<dbReference type="EMBL" id="BMVG01000019">
    <property type="protein sequence ID" value="GHE09225.1"/>
    <property type="molecule type" value="Genomic_DNA"/>
</dbReference>
<gene>
    <name evidence="3" type="ORF">GCM10010339_60780</name>
</gene>
<dbReference type="Pfam" id="PF02195">
    <property type="entry name" value="ParB_N"/>
    <property type="match status" value="1"/>
</dbReference>
<organism evidence="3 4">
    <name type="scientific">Streptomyces alanosinicus</name>
    <dbReference type="NCBI Taxonomy" id="68171"/>
    <lineage>
        <taxon>Bacteria</taxon>
        <taxon>Bacillati</taxon>
        <taxon>Actinomycetota</taxon>
        <taxon>Actinomycetes</taxon>
        <taxon>Kitasatosporales</taxon>
        <taxon>Streptomycetaceae</taxon>
        <taxon>Streptomyces</taxon>
    </lineage>
</organism>
<dbReference type="RefSeq" id="WP_189956819.1">
    <property type="nucleotide sequence ID" value="NZ_BMVG01000019.1"/>
</dbReference>
<sequence>MSTTTDARPAAVEGFTGRFAWVDPHDLVIDPYNHRKHRDGGDDEDTTQPDAELQASVDELGVLTPLVLRPQTGEHEGKLGIIFGQRRNNAALAAAKKAKAKKKPYRLIPAIIRDDLTGVDDAALTVSFIENKHRRQATIRDDIDAAKQLSLMNIPKTRKNRHARAMGFKPAELAAATKASQLSDENLTEAVDEGFNLVELAEFQEVESVDDALWTLRRAKSRDIREGNHKRGHWKHALAELRAEKELADTCAKLIQELTAEEVTVVDWRWNWSGTSTRPLTDLLTDDGQPHTPDTHQDCPGHAACVDTREAEVIWLCTAWNRYGHPLTPQAAKKDKQQTGPDKEAAKAERRLVIENNKAWRQARTVRLDFIKDLCHQPEASIRVWPLILSMITGTSYAYDNFIDRKRTDLPAHFLGVEDPNKDRSQWNRVSDPFGQVITRTSPASAWRILLAHVAAAHESEHMDDAAWRNHIDPQTVAWLTFLEAEGYALSTIEAETAAKGRAQQQEKARQDAEREQPTANTDPDEAHAKELVPAAA</sequence>
<dbReference type="GO" id="GO:0007059">
    <property type="term" value="P:chromosome segregation"/>
    <property type="evidence" value="ECO:0007669"/>
    <property type="project" value="TreeGrafter"/>
</dbReference>
<dbReference type="SMART" id="SM00470">
    <property type="entry name" value="ParB"/>
    <property type="match status" value="1"/>
</dbReference>
<dbReference type="AlphaFoldDB" id="A0A918YN65"/>
<accession>A0A918YN65</accession>
<dbReference type="Gene3D" id="3.90.1530.30">
    <property type="match status" value="1"/>
</dbReference>
<dbReference type="SUPFAM" id="SSF110849">
    <property type="entry name" value="ParB/Sulfiredoxin"/>
    <property type="match status" value="1"/>
</dbReference>
<evidence type="ECO:0000259" key="2">
    <source>
        <dbReference type="SMART" id="SM00470"/>
    </source>
</evidence>
<dbReference type="PANTHER" id="PTHR33375:SF1">
    <property type="entry name" value="CHROMOSOME-PARTITIONING PROTEIN PARB-RELATED"/>
    <property type="match status" value="1"/>
</dbReference>
<dbReference type="InterPro" id="IPR036086">
    <property type="entry name" value="ParB/Sulfiredoxin_sf"/>
</dbReference>
<reference evidence="3" key="2">
    <citation type="submission" date="2020-09" db="EMBL/GenBank/DDBJ databases">
        <authorList>
            <person name="Sun Q."/>
            <person name="Ohkuma M."/>
        </authorList>
    </citation>
    <scope>NUCLEOTIDE SEQUENCE</scope>
    <source>
        <strain evidence="3">JCM 4714</strain>
    </source>
</reference>